<reference evidence="4 6" key="1">
    <citation type="submission" date="2016-10" db="EMBL/GenBank/DDBJ databases">
        <title>Draft genome sequences of four alkaliphilic bacteria belonging to the Anaerobacillus genus.</title>
        <authorList>
            <person name="Bassil N.M."/>
            <person name="Lloyd J.R."/>
        </authorList>
    </citation>
    <scope>NUCLEOTIDE SEQUENCE [LARGE SCALE GENOMIC DNA]</scope>
    <source>
        <strain evidence="4 6">NB2006</strain>
    </source>
</reference>
<dbReference type="RefSeq" id="WP_071319230.1">
    <property type="nucleotide sequence ID" value="NZ_CP063356.2"/>
</dbReference>
<dbReference type="EMBL" id="LQXD01000197">
    <property type="protein sequence ID" value="OIJ04813.1"/>
    <property type="molecule type" value="Genomic_DNA"/>
</dbReference>
<accession>A0A1S2KYN7</accession>
<protein>
    <submittedName>
        <fullName evidence="4">GNAT family N-acetyltransferase</fullName>
    </submittedName>
</protein>
<dbReference type="Pfam" id="PF00583">
    <property type="entry name" value="Acetyltransf_1"/>
    <property type="match status" value="1"/>
</dbReference>
<evidence type="ECO:0000313" key="5">
    <source>
        <dbReference type="EMBL" id="QOY34922.1"/>
    </source>
</evidence>
<dbReference type="InterPro" id="IPR050680">
    <property type="entry name" value="YpeA/RimI_acetyltransf"/>
</dbReference>
<dbReference type="Gene3D" id="3.40.630.30">
    <property type="match status" value="1"/>
</dbReference>
<dbReference type="InterPro" id="IPR000182">
    <property type="entry name" value="GNAT_dom"/>
</dbReference>
<dbReference type="Proteomes" id="UP000180175">
    <property type="component" value="Chromosome"/>
</dbReference>
<dbReference type="PANTHER" id="PTHR43420">
    <property type="entry name" value="ACETYLTRANSFERASE"/>
    <property type="match status" value="1"/>
</dbReference>
<reference evidence="5 6" key="3">
    <citation type="journal article" date="2019" name="Int. J. Syst. Evol. Microbiol.">
        <title>Anaerobacillus isosaccharinicus sp. nov., an alkaliphilic bacterium which degrades isosaccharinic acid.</title>
        <authorList>
            <person name="Bassil N.M."/>
            <person name="Lloyd J.R."/>
        </authorList>
    </citation>
    <scope>NUCLEOTIDE SEQUENCE [LARGE SCALE GENOMIC DNA]</scope>
    <source>
        <strain evidence="5 6">NB2006</strain>
    </source>
</reference>
<name>A0A1S2KYN7_9BACI</name>
<keyword evidence="1 4" id="KW-0808">Transferase</keyword>
<dbReference type="KEGG" id="aia:AWH56_019715"/>
<dbReference type="PROSITE" id="PS51186">
    <property type="entry name" value="GNAT"/>
    <property type="match status" value="1"/>
</dbReference>
<dbReference type="AlphaFoldDB" id="A0A1S2KYN7"/>
<evidence type="ECO:0000259" key="3">
    <source>
        <dbReference type="PROSITE" id="PS51186"/>
    </source>
</evidence>
<evidence type="ECO:0000313" key="4">
    <source>
        <dbReference type="EMBL" id="OIJ04813.1"/>
    </source>
</evidence>
<dbReference type="InterPro" id="IPR016181">
    <property type="entry name" value="Acyl_CoA_acyltransferase"/>
</dbReference>
<dbReference type="EMBL" id="CP063356">
    <property type="protein sequence ID" value="QOY34922.1"/>
    <property type="molecule type" value="Genomic_DNA"/>
</dbReference>
<evidence type="ECO:0000256" key="2">
    <source>
        <dbReference type="ARBA" id="ARBA00023315"/>
    </source>
</evidence>
<dbReference type="SUPFAM" id="SSF55729">
    <property type="entry name" value="Acyl-CoA N-acyltransferases (Nat)"/>
    <property type="match status" value="1"/>
</dbReference>
<feature type="domain" description="N-acetyltransferase" evidence="3">
    <location>
        <begin position="6"/>
        <end position="154"/>
    </location>
</feature>
<proteinExistence type="predicted"/>
<reference evidence="5" key="4">
    <citation type="submission" date="2020-10" db="EMBL/GenBank/DDBJ databases">
        <authorList>
            <person name="Bassil N.M."/>
            <person name="Lloyd J.R."/>
        </authorList>
    </citation>
    <scope>NUCLEOTIDE SEQUENCE</scope>
    <source>
        <strain evidence="5">NB2006</strain>
    </source>
</reference>
<evidence type="ECO:0000256" key="1">
    <source>
        <dbReference type="ARBA" id="ARBA00022679"/>
    </source>
</evidence>
<dbReference type="PANTHER" id="PTHR43420:SF12">
    <property type="entry name" value="N-ACETYLTRANSFERASE DOMAIN-CONTAINING PROTEIN"/>
    <property type="match status" value="1"/>
</dbReference>
<dbReference type="CDD" id="cd04301">
    <property type="entry name" value="NAT_SF"/>
    <property type="match status" value="1"/>
</dbReference>
<organism evidence="4 6">
    <name type="scientific">Anaerobacillus isosaccharinicus</name>
    <dbReference type="NCBI Taxonomy" id="1532552"/>
    <lineage>
        <taxon>Bacteria</taxon>
        <taxon>Bacillati</taxon>
        <taxon>Bacillota</taxon>
        <taxon>Bacilli</taxon>
        <taxon>Bacillales</taxon>
        <taxon>Bacillaceae</taxon>
        <taxon>Anaerobacillus</taxon>
    </lineage>
</organism>
<sequence>MNTNLIFYRKATKEDLVTIVQMLSDDDLGKNREQFEYPLPESYYDAFRSIDSDPNIELTLAYYEDKIVGVLQIVFTPYITYQGGWRATIEGVRTASFLRGKGIGKQLIQWAITRAKERNCHIVQLTTDKNRKDAIRFYEQLGFKPTHEGFKMHL</sequence>
<gene>
    <name evidence="5" type="ORF">AWH56_019715</name>
    <name evidence="4" type="ORF">AWH56_22865</name>
</gene>
<keyword evidence="6" id="KW-1185">Reference proteome</keyword>
<dbReference type="OrthoDB" id="9789603at2"/>
<dbReference type="GO" id="GO:0016747">
    <property type="term" value="F:acyltransferase activity, transferring groups other than amino-acyl groups"/>
    <property type="evidence" value="ECO:0007669"/>
    <property type="project" value="InterPro"/>
</dbReference>
<evidence type="ECO:0000313" key="6">
    <source>
        <dbReference type="Proteomes" id="UP000180175"/>
    </source>
</evidence>
<reference evidence="5 6" key="2">
    <citation type="journal article" date="2017" name="Genome Announc.">
        <title>Draft Genome Sequences of Four Alkaliphilic Bacteria Belonging to the Anaerobacillus Genus.</title>
        <authorList>
            <person name="Bassil N.M."/>
            <person name="Lloyd J.R."/>
        </authorList>
    </citation>
    <scope>NUCLEOTIDE SEQUENCE [LARGE SCALE GENOMIC DNA]</scope>
    <source>
        <strain evidence="5 6">NB2006</strain>
    </source>
</reference>
<keyword evidence="2" id="KW-0012">Acyltransferase</keyword>